<reference evidence="9 10" key="1">
    <citation type="journal article" date="2019" name="Int. J. Syst. Evol. Microbiol.">
        <title>The Global Catalogue of Microorganisms (GCM) 10K type strain sequencing project: providing services to taxonomists for standard genome sequencing and annotation.</title>
        <authorList>
            <consortium name="The Broad Institute Genomics Platform"/>
            <consortium name="The Broad Institute Genome Sequencing Center for Infectious Disease"/>
            <person name="Wu L."/>
            <person name="Ma J."/>
        </authorList>
    </citation>
    <scope>NUCLEOTIDE SEQUENCE [LARGE SCALE GENOMIC DNA]</scope>
    <source>
        <strain evidence="9 10">JCM 1405</strain>
    </source>
</reference>
<feature type="transmembrane region" description="Helical" evidence="7">
    <location>
        <begin position="129"/>
        <end position="150"/>
    </location>
</feature>
<keyword evidence="4 7" id="KW-0812">Transmembrane</keyword>
<dbReference type="EMBL" id="BAAACF010000001">
    <property type="protein sequence ID" value="GAA0725508.1"/>
    <property type="molecule type" value="Genomic_DNA"/>
</dbReference>
<accession>A0ABN1J110</accession>
<keyword evidence="6 7" id="KW-0472">Membrane</keyword>
<feature type="transmembrane region" description="Helical" evidence="7">
    <location>
        <begin position="231"/>
        <end position="249"/>
    </location>
</feature>
<feature type="transmembrane region" description="Helical" evidence="7">
    <location>
        <begin position="454"/>
        <end position="474"/>
    </location>
</feature>
<proteinExistence type="inferred from homology"/>
<evidence type="ECO:0000256" key="7">
    <source>
        <dbReference type="SAM" id="Phobius"/>
    </source>
</evidence>
<comment type="caution">
    <text evidence="9">The sequence shown here is derived from an EMBL/GenBank/DDBJ whole genome shotgun (WGS) entry which is preliminary data.</text>
</comment>
<name>A0ABN1J110_9CLOT</name>
<feature type="transmembrane region" description="Helical" evidence="7">
    <location>
        <begin position="162"/>
        <end position="183"/>
    </location>
</feature>
<evidence type="ECO:0000313" key="10">
    <source>
        <dbReference type="Proteomes" id="UP001500339"/>
    </source>
</evidence>
<feature type="transmembrane region" description="Helical" evidence="7">
    <location>
        <begin position="79"/>
        <end position="98"/>
    </location>
</feature>
<dbReference type="RefSeq" id="WP_343769417.1">
    <property type="nucleotide sequence ID" value="NZ_BAAACF010000001.1"/>
</dbReference>
<dbReference type="InterPro" id="IPR051605">
    <property type="entry name" value="CstA"/>
</dbReference>
<feature type="transmembrane region" description="Helical" evidence="7">
    <location>
        <begin position="189"/>
        <end position="210"/>
    </location>
</feature>
<feature type="domain" description="CstA N-terminal" evidence="8">
    <location>
        <begin position="4"/>
        <end position="143"/>
    </location>
</feature>
<evidence type="ECO:0000256" key="4">
    <source>
        <dbReference type="ARBA" id="ARBA00022692"/>
    </source>
</evidence>
<dbReference type="InterPro" id="IPR003706">
    <property type="entry name" value="CstA_N"/>
</dbReference>
<feature type="domain" description="CstA N-terminal" evidence="8">
    <location>
        <begin position="157"/>
        <end position="320"/>
    </location>
</feature>
<feature type="transmembrane region" description="Helical" evidence="7">
    <location>
        <begin position="424"/>
        <end position="442"/>
    </location>
</feature>
<evidence type="ECO:0000259" key="8">
    <source>
        <dbReference type="Pfam" id="PF02554"/>
    </source>
</evidence>
<feature type="transmembrane region" description="Helical" evidence="7">
    <location>
        <begin position="269"/>
        <end position="292"/>
    </location>
</feature>
<evidence type="ECO:0000256" key="3">
    <source>
        <dbReference type="ARBA" id="ARBA00022475"/>
    </source>
</evidence>
<evidence type="ECO:0000313" key="9">
    <source>
        <dbReference type="EMBL" id="GAA0725508.1"/>
    </source>
</evidence>
<evidence type="ECO:0000256" key="5">
    <source>
        <dbReference type="ARBA" id="ARBA00022989"/>
    </source>
</evidence>
<feature type="transmembrane region" description="Helical" evidence="7">
    <location>
        <begin position="50"/>
        <end position="72"/>
    </location>
</feature>
<sequence>MISFIISLIALVVGYFIYGKIVEKAFGADEKITTPAIRLEDGVDFVPLPWWKIFLIQFLNIAGLGPIFGAIMGAMFGPAAFLWIVFGCIFAGAVHDYFTGMLSIRHDGASVPEIVGKYLGNGVRQFMRVFSVILLVLVGVVFVTGPAGLLAGLTPEKLDKTFWLYVIFAYYILATLVPIDALIGKVYPIFGICLLIMAVGVGGALIINGYQIPEIVPSNLINMHGKAATTPLFPVLFVTIACGAISGFHATQSPLMARCITNEKQGRGIFYGSMIAEGIVALIWAAAAMSFFGTGANDGVAKLNEAMAANGNNAAWAVNVICNSLLGKVGGALAILGVVACPITSGDTAFRSARLTIADAINYKQEKIKNRLIISIPLFVVGFALTKIDFNIIWRYFGWSNQALATVVLWASAVYLTHIKKSHWLASVPAAFMTAVSIAYIIVAPEGFGLPSSIGNIAGLIGMVAVYGVFLSNANKGKSINDSKAV</sequence>
<gene>
    <name evidence="9" type="ORF">GCM10008905_20950</name>
</gene>
<comment type="similarity">
    <text evidence="2">Belongs to the peptide transporter carbon starvation (CstA) (TC 2.A.114) family.</text>
</comment>
<feature type="transmembrane region" description="Helical" evidence="7">
    <location>
        <begin position="399"/>
        <end position="417"/>
    </location>
</feature>
<feature type="transmembrane region" description="Helical" evidence="7">
    <location>
        <begin position="372"/>
        <end position="393"/>
    </location>
</feature>
<organism evidence="9 10">
    <name type="scientific">Clostridium malenominatum</name>
    <dbReference type="NCBI Taxonomy" id="1539"/>
    <lineage>
        <taxon>Bacteria</taxon>
        <taxon>Bacillati</taxon>
        <taxon>Bacillota</taxon>
        <taxon>Clostridia</taxon>
        <taxon>Eubacteriales</taxon>
        <taxon>Clostridiaceae</taxon>
        <taxon>Clostridium</taxon>
    </lineage>
</organism>
<protein>
    <submittedName>
        <fullName evidence="9">Carbon starvation protein A</fullName>
    </submittedName>
</protein>
<evidence type="ECO:0000256" key="1">
    <source>
        <dbReference type="ARBA" id="ARBA00004651"/>
    </source>
</evidence>
<dbReference type="PANTHER" id="PTHR30252:SF4">
    <property type="entry name" value="CARBON STARVATION"/>
    <property type="match status" value="1"/>
</dbReference>
<feature type="domain" description="CstA N-terminal" evidence="8">
    <location>
        <begin position="328"/>
        <end position="438"/>
    </location>
</feature>
<dbReference type="Proteomes" id="UP001500339">
    <property type="component" value="Unassembled WGS sequence"/>
</dbReference>
<dbReference type="PANTHER" id="PTHR30252">
    <property type="entry name" value="INNER MEMBRANE PEPTIDE TRANSPORTER"/>
    <property type="match status" value="1"/>
</dbReference>
<keyword evidence="5 7" id="KW-1133">Transmembrane helix</keyword>
<keyword evidence="3" id="KW-1003">Cell membrane</keyword>
<dbReference type="Pfam" id="PF02554">
    <property type="entry name" value="CstA"/>
    <property type="match status" value="3"/>
</dbReference>
<evidence type="ECO:0000256" key="6">
    <source>
        <dbReference type="ARBA" id="ARBA00023136"/>
    </source>
</evidence>
<keyword evidence="10" id="KW-1185">Reference proteome</keyword>
<comment type="subcellular location">
    <subcellularLocation>
        <location evidence="1">Cell membrane</location>
        <topology evidence="1">Multi-pass membrane protein</topology>
    </subcellularLocation>
</comment>
<evidence type="ECO:0000256" key="2">
    <source>
        <dbReference type="ARBA" id="ARBA00007755"/>
    </source>
</evidence>